<sequence length="58" mass="6212">MSRSNSTSGQPAVEAQQVTDLPRPATSAPRRHLTLVVNRDWDLDPVPALAAIGPSTDF</sequence>
<dbReference type="EMBL" id="FPCH01000003">
    <property type="protein sequence ID" value="SFV37148.1"/>
    <property type="molecule type" value="Genomic_DNA"/>
</dbReference>
<protein>
    <submittedName>
        <fullName evidence="2">Uncharacterized protein</fullName>
    </submittedName>
</protein>
<evidence type="ECO:0000256" key="1">
    <source>
        <dbReference type="SAM" id="MobiDB-lite"/>
    </source>
</evidence>
<organism evidence="2 3">
    <name type="scientific">Hyphomicrobium facile</name>
    <dbReference type="NCBI Taxonomy" id="51670"/>
    <lineage>
        <taxon>Bacteria</taxon>
        <taxon>Pseudomonadati</taxon>
        <taxon>Pseudomonadota</taxon>
        <taxon>Alphaproteobacteria</taxon>
        <taxon>Hyphomicrobiales</taxon>
        <taxon>Hyphomicrobiaceae</taxon>
        <taxon>Hyphomicrobium</taxon>
    </lineage>
</organism>
<reference evidence="3" key="1">
    <citation type="submission" date="2016-10" db="EMBL/GenBank/DDBJ databases">
        <authorList>
            <person name="Varghese N."/>
            <person name="Submissions S."/>
        </authorList>
    </citation>
    <scope>NUCLEOTIDE SEQUENCE [LARGE SCALE GENOMIC DNA]</scope>
    <source>
        <strain evidence="3">DSM 1565</strain>
    </source>
</reference>
<evidence type="ECO:0000313" key="3">
    <source>
        <dbReference type="Proteomes" id="UP000199423"/>
    </source>
</evidence>
<feature type="compositionally biased region" description="Polar residues" evidence="1">
    <location>
        <begin position="1"/>
        <end position="10"/>
    </location>
</feature>
<dbReference type="STRING" id="51670.SAMN04488557_3018"/>
<evidence type="ECO:0000313" key="2">
    <source>
        <dbReference type="EMBL" id="SFV37148.1"/>
    </source>
</evidence>
<gene>
    <name evidence="2" type="ORF">SAMN04488557_3018</name>
</gene>
<proteinExistence type="predicted"/>
<keyword evidence="3" id="KW-1185">Reference proteome</keyword>
<feature type="region of interest" description="Disordered" evidence="1">
    <location>
        <begin position="1"/>
        <end position="30"/>
    </location>
</feature>
<dbReference type="Proteomes" id="UP000199423">
    <property type="component" value="Unassembled WGS sequence"/>
</dbReference>
<name>A0A1I7NRE0_9HYPH</name>
<accession>A0A1I7NRE0</accession>
<dbReference type="RefSeq" id="WP_177228180.1">
    <property type="nucleotide sequence ID" value="NZ_FPCH01000003.1"/>
</dbReference>
<dbReference type="AlphaFoldDB" id="A0A1I7NRE0"/>